<comment type="caution">
    <text evidence="1">The sequence shown here is derived from an EMBL/GenBank/DDBJ whole genome shotgun (WGS) entry which is preliminary data.</text>
</comment>
<name>A0AA88LIW3_CHASR</name>
<reference evidence="1" key="1">
    <citation type="submission" date="2023-07" db="EMBL/GenBank/DDBJ databases">
        <title>Chromosome-level Genome Assembly of Striped Snakehead (Channa striata).</title>
        <authorList>
            <person name="Liu H."/>
        </authorList>
    </citation>
    <scope>NUCLEOTIDE SEQUENCE</scope>
    <source>
        <strain evidence="1">Gz</strain>
        <tissue evidence="1">Muscle</tissue>
    </source>
</reference>
<evidence type="ECO:0000313" key="2">
    <source>
        <dbReference type="Proteomes" id="UP001187415"/>
    </source>
</evidence>
<accession>A0AA88LIW3</accession>
<feature type="non-terminal residue" evidence="1">
    <location>
        <position position="54"/>
    </location>
</feature>
<keyword evidence="2" id="KW-1185">Reference proteome</keyword>
<evidence type="ECO:0000313" key="1">
    <source>
        <dbReference type="EMBL" id="KAK2814203.1"/>
    </source>
</evidence>
<dbReference type="AlphaFoldDB" id="A0AA88LIW3"/>
<organism evidence="1 2">
    <name type="scientific">Channa striata</name>
    <name type="common">Snakehead murrel</name>
    <name type="synonym">Ophicephalus striatus</name>
    <dbReference type="NCBI Taxonomy" id="64152"/>
    <lineage>
        <taxon>Eukaryota</taxon>
        <taxon>Metazoa</taxon>
        <taxon>Chordata</taxon>
        <taxon>Craniata</taxon>
        <taxon>Vertebrata</taxon>
        <taxon>Euteleostomi</taxon>
        <taxon>Actinopterygii</taxon>
        <taxon>Neopterygii</taxon>
        <taxon>Teleostei</taxon>
        <taxon>Neoteleostei</taxon>
        <taxon>Acanthomorphata</taxon>
        <taxon>Anabantaria</taxon>
        <taxon>Anabantiformes</taxon>
        <taxon>Channoidei</taxon>
        <taxon>Channidae</taxon>
        <taxon>Channa</taxon>
    </lineage>
</organism>
<dbReference type="Proteomes" id="UP001187415">
    <property type="component" value="Unassembled WGS sequence"/>
</dbReference>
<proteinExistence type="predicted"/>
<sequence length="54" mass="6279">TEEFKVEVGLHQGSALRETENKLVACFLKRQSMHVIQASFYARNRLFSARKCCF</sequence>
<dbReference type="EMBL" id="JAUPFM010000077">
    <property type="protein sequence ID" value="KAK2814203.1"/>
    <property type="molecule type" value="Genomic_DNA"/>
</dbReference>
<protein>
    <submittedName>
        <fullName evidence="1">Uncharacterized protein</fullName>
    </submittedName>
</protein>
<gene>
    <name evidence="1" type="ORF">Q5P01_000707</name>
</gene>